<accession>A0A6C0D6T8</accession>
<reference evidence="3" key="1">
    <citation type="journal article" date="2020" name="Nature">
        <title>Giant virus diversity and host interactions through global metagenomics.</title>
        <authorList>
            <person name="Schulz F."/>
            <person name="Roux S."/>
            <person name="Paez-Espino D."/>
            <person name="Jungbluth S."/>
            <person name="Walsh D.A."/>
            <person name="Denef V.J."/>
            <person name="McMahon K.D."/>
            <person name="Konstantinidis K.T."/>
            <person name="Eloe-Fadrosh E.A."/>
            <person name="Kyrpides N.C."/>
            <person name="Woyke T."/>
        </authorList>
    </citation>
    <scope>NUCLEOTIDE SEQUENCE</scope>
    <source>
        <strain evidence="3">GVMAG-M-3300023174-116</strain>
    </source>
</reference>
<proteinExistence type="predicted"/>
<evidence type="ECO:0000256" key="2">
    <source>
        <dbReference type="SAM" id="MobiDB-lite"/>
    </source>
</evidence>
<sequence>MPTIVMQPLRSPPTTRLRPRPLTARQRSNLRIRRRALENELNTLNATLNARTREYGPLAQEVQQAENHMLDDERRLRYLPHLLRSSSQRSQMEQLVQTDIGQREAEVSRLLDEYQLNRPDDIEAIERLQGELYALGDAMYANTHALIAPIQEEIDLAQTNYDTGYRSYRNLEGRLINHSLLTRDLTQARDDANRQSNDINIDLGRGPRMKRQRRRTHKRGKKGKRTRRRGL</sequence>
<evidence type="ECO:0000313" key="3">
    <source>
        <dbReference type="EMBL" id="QHT11415.1"/>
    </source>
</evidence>
<organism evidence="3">
    <name type="scientific">viral metagenome</name>
    <dbReference type="NCBI Taxonomy" id="1070528"/>
    <lineage>
        <taxon>unclassified sequences</taxon>
        <taxon>metagenomes</taxon>
        <taxon>organismal metagenomes</taxon>
    </lineage>
</organism>
<name>A0A6C0D6T8_9ZZZZ</name>
<feature type="region of interest" description="Disordered" evidence="2">
    <location>
        <begin position="187"/>
        <end position="231"/>
    </location>
</feature>
<dbReference type="AlphaFoldDB" id="A0A6C0D6T8"/>
<protein>
    <submittedName>
        <fullName evidence="3">Uncharacterized protein</fullName>
    </submittedName>
</protein>
<dbReference type="EMBL" id="MN739534">
    <property type="protein sequence ID" value="QHT11415.1"/>
    <property type="molecule type" value="Genomic_DNA"/>
</dbReference>
<keyword evidence="1" id="KW-0175">Coiled coil</keyword>
<evidence type="ECO:0000256" key="1">
    <source>
        <dbReference type="SAM" id="Coils"/>
    </source>
</evidence>
<feature type="coiled-coil region" evidence="1">
    <location>
        <begin position="27"/>
        <end position="54"/>
    </location>
</feature>
<feature type="compositionally biased region" description="Basic residues" evidence="2">
    <location>
        <begin position="207"/>
        <end position="231"/>
    </location>
</feature>